<comment type="caution">
    <text evidence="7">The sequence shown here is derived from an EMBL/GenBank/DDBJ whole genome shotgun (WGS) entry which is preliminary data.</text>
</comment>
<protein>
    <recommendedName>
        <fullName evidence="9">MFS transporter</fullName>
    </recommendedName>
</protein>
<proteinExistence type="predicted"/>
<dbReference type="Proteomes" id="UP000625574">
    <property type="component" value="Unassembled WGS sequence"/>
</dbReference>
<comment type="subcellular location">
    <subcellularLocation>
        <location evidence="1">Membrane</location>
        <topology evidence="1">Multi-pass membrane protein</topology>
    </subcellularLocation>
</comment>
<feature type="transmembrane region" description="Helical" evidence="6">
    <location>
        <begin position="46"/>
        <end position="66"/>
    </location>
</feature>
<gene>
    <name evidence="7" type="ORF">JDV76_08910</name>
</gene>
<feature type="transmembrane region" description="Helical" evidence="6">
    <location>
        <begin position="20"/>
        <end position="39"/>
    </location>
</feature>
<keyword evidence="3 6" id="KW-0812">Transmembrane</keyword>
<evidence type="ECO:0000256" key="5">
    <source>
        <dbReference type="ARBA" id="ARBA00023136"/>
    </source>
</evidence>
<dbReference type="Gene3D" id="1.20.1250.20">
    <property type="entry name" value="MFS general substrate transporter like domains"/>
    <property type="match status" value="1"/>
</dbReference>
<keyword evidence="8" id="KW-1185">Reference proteome</keyword>
<evidence type="ECO:0000313" key="7">
    <source>
        <dbReference type="EMBL" id="MBI9001085.1"/>
    </source>
</evidence>
<keyword evidence="2" id="KW-0813">Transport</keyword>
<evidence type="ECO:0000313" key="8">
    <source>
        <dbReference type="Proteomes" id="UP000625574"/>
    </source>
</evidence>
<evidence type="ECO:0000256" key="3">
    <source>
        <dbReference type="ARBA" id="ARBA00022692"/>
    </source>
</evidence>
<dbReference type="PANTHER" id="PTHR42718">
    <property type="entry name" value="MAJOR FACILITATOR SUPERFAMILY MULTIDRUG TRANSPORTER MFSC"/>
    <property type="match status" value="1"/>
</dbReference>
<evidence type="ECO:0008006" key="9">
    <source>
        <dbReference type="Google" id="ProtNLM"/>
    </source>
</evidence>
<dbReference type="RefSeq" id="WP_198736549.1">
    <property type="nucleotide sequence ID" value="NZ_JAEIOT010000008.1"/>
</dbReference>
<organism evidence="7 8">
    <name type="scientific">Corynebacterium marambiense</name>
    <dbReference type="NCBI Taxonomy" id="2765364"/>
    <lineage>
        <taxon>Bacteria</taxon>
        <taxon>Bacillati</taxon>
        <taxon>Actinomycetota</taxon>
        <taxon>Actinomycetes</taxon>
        <taxon>Mycobacteriales</taxon>
        <taxon>Corynebacteriaceae</taxon>
        <taxon>Corynebacterium</taxon>
    </lineage>
</organism>
<sequence>MTTQRFQLVSGFSPLQAGGLAATVALSAVPTALAGGVLLRSLGLRHLIVGGFSACTTGFLIFLAGHHLDSPVVYVAGLMVAGAGTGATLSVAAVAILGSVEPSHAGMASAIEEVC</sequence>
<keyword evidence="5 6" id="KW-0472">Membrane</keyword>
<evidence type="ECO:0000256" key="6">
    <source>
        <dbReference type="SAM" id="Phobius"/>
    </source>
</evidence>
<dbReference type="EMBL" id="JAEIOT010000008">
    <property type="protein sequence ID" value="MBI9001085.1"/>
    <property type="molecule type" value="Genomic_DNA"/>
</dbReference>
<name>A0ABS0VZL9_9CORY</name>
<keyword evidence="4 6" id="KW-1133">Transmembrane helix</keyword>
<feature type="transmembrane region" description="Helical" evidence="6">
    <location>
        <begin position="72"/>
        <end position="97"/>
    </location>
</feature>
<evidence type="ECO:0000256" key="2">
    <source>
        <dbReference type="ARBA" id="ARBA00022448"/>
    </source>
</evidence>
<evidence type="ECO:0000256" key="4">
    <source>
        <dbReference type="ARBA" id="ARBA00022989"/>
    </source>
</evidence>
<reference evidence="7 8" key="1">
    <citation type="submission" date="2020-12" db="EMBL/GenBank/DDBJ databases">
        <title>Genome public.</title>
        <authorList>
            <person name="Sun Q."/>
        </authorList>
    </citation>
    <scope>NUCLEOTIDE SEQUENCE [LARGE SCALE GENOMIC DNA]</scope>
    <source>
        <strain evidence="7 8">CCM 8864</strain>
    </source>
</reference>
<dbReference type="SUPFAM" id="SSF103473">
    <property type="entry name" value="MFS general substrate transporter"/>
    <property type="match status" value="1"/>
</dbReference>
<accession>A0ABS0VZL9</accession>
<dbReference type="PANTHER" id="PTHR42718:SF9">
    <property type="entry name" value="MAJOR FACILITATOR SUPERFAMILY MULTIDRUG TRANSPORTER MFSC"/>
    <property type="match status" value="1"/>
</dbReference>
<evidence type="ECO:0000256" key="1">
    <source>
        <dbReference type="ARBA" id="ARBA00004141"/>
    </source>
</evidence>
<dbReference type="InterPro" id="IPR036259">
    <property type="entry name" value="MFS_trans_sf"/>
</dbReference>